<dbReference type="GO" id="GO:0003700">
    <property type="term" value="F:DNA-binding transcription factor activity"/>
    <property type="evidence" value="ECO:0007669"/>
    <property type="project" value="InterPro"/>
</dbReference>
<protein>
    <submittedName>
        <fullName evidence="5">Transcriptional regulator, ArsR family</fullName>
    </submittedName>
</protein>
<organism evidence="5 6">
    <name type="scientific">Tepidibacter thalassicus DSM 15285</name>
    <dbReference type="NCBI Taxonomy" id="1123350"/>
    <lineage>
        <taxon>Bacteria</taxon>
        <taxon>Bacillati</taxon>
        <taxon>Bacillota</taxon>
        <taxon>Clostridia</taxon>
        <taxon>Peptostreptococcales</taxon>
        <taxon>Peptostreptococcaceae</taxon>
        <taxon>Tepidibacter</taxon>
    </lineage>
</organism>
<keyword evidence="6" id="KW-1185">Reference proteome</keyword>
<feature type="domain" description="HTH arsR-type" evidence="4">
    <location>
        <begin position="6"/>
        <end position="94"/>
    </location>
</feature>
<dbReference type="NCBIfam" id="NF033788">
    <property type="entry name" value="HTH_metalloreg"/>
    <property type="match status" value="1"/>
</dbReference>
<dbReference type="GO" id="GO:0003677">
    <property type="term" value="F:DNA binding"/>
    <property type="evidence" value="ECO:0007669"/>
    <property type="project" value="UniProtKB-KW"/>
</dbReference>
<dbReference type="SMART" id="SM00418">
    <property type="entry name" value="HTH_ARSR"/>
    <property type="match status" value="1"/>
</dbReference>
<sequence>MENYKIDSKLLTENAELLKALSHPVRLCIVKGLLEKGSSNVSNIQNCLNMPQSTISQHVSKLKTAGIISGERNGLEIIYKISNEKVEKIIKALF</sequence>
<dbReference type="CDD" id="cd00090">
    <property type="entry name" value="HTH_ARSR"/>
    <property type="match status" value="1"/>
</dbReference>
<evidence type="ECO:0000256" key="1">
    <source>
        <dbReference type="ARBA" id="ARBA00023015"/>
    </source>
</evidence>
<keyword evidence="1" id="KW-0805">Transcription regulation</keyword>
<evidence type="ECO:0000259" key="4">
    <source>
        <dbReference type="PROSITE" id="PS50987"/>
    </source>
</evidence>
<dbReference type="PRINTS" id="PR00778">
    <property type="entry name" value="HTHARSR"/>
</dbReference>
<accession>A0A1M5SAF1</accession>
<dbReference type="InterPro" id="IPR011991">
    <property type="entry name" value="ArsR-like_HTH"/>
</dbReference>
<dbReference type="PROSITE" id="PS50987">
    <property type="entry name" value="HTH_ARSR_2"/>
    <property type="match status" value="1"/>
</dbReference>
<dbReference type="AlphaFoldDB" id="A0A1M5SAF1"/>
<dbReference type="STRING" id="1123350.SAMN02744040_01693"/>
<evidence type="ECO:0000256" key="2">
    <source>
        <dbReference type="ARBA" id="ARBA00023125"/>
    </source>
</evidence>
<dbReference type="InterPro" id="IPR051011">
    <property type="entry name" value="Metal_resp_trans_reg"/>
</dbReference>
<dbReference type="InterPro" id="IPR036388">
    <property type="entry name" value="WH-like_DNA-bd_sf"/>
</dbReference>
<dbReference type="SUPFAM" id="SSF46785">
    <property type="entry name" value="Winged helix' DNA-binding domain"/>
    <property type="match status" value="1"/>
</dbReference>
<reference evidence="6" key="1">
    <citation type="submission" date="2016-11" db="EMBL/GenBank/DDBJ databases">
        <authorList>
            <person name="Varghese N."/>
            <person name="Submissions S."/>
        </authorList>
    </citation>
    <scope>NUCLEOTIDE SEQUENCE [LARGE SCALE GENOMIC DNA]</scope>
    <source>
        <strain evidence="6">DSM 15285</strain>
    </source>
</reference>
<dbReference type="Pfam" id="PF12840">
    <property type="entry name" value="HTH_20"/>
    <property type="match status" value="1"/>
</dbReference>
<dbReference type="OrthoDB" id="9802016at2"/>
<keyword evidence="2" id="KW-0238">DNA-binding</keyword>
<gene>
    <name evidence="5" type="ORF">SAMN02744040_01693</name>
</gene>
<dbReference type="Gene3D" id="1.10.10.10">
    <property type="entry name" value="Winged helix-like DNA-binding domain superfamily/Winged helix DNA-binding domain"/>
    <property type="match status" value="1"/>
</dbReference>
<name>A0A1M5SAF1_9FIRM</name>
<evidence type="ECO:0000313" key="5">
    <source>
        <dbReference type="EMBL" id="SHH35469.1"/>
    </source>
</evidence>
<proteinExistence type="predicted"/>
<dbReference type="PANTHER" id="PTHR43132:SF2">
    <property type="entry name" value="ARSENICAL RESISTANCE OPERON REPRESSOR ARSR-RELATED"/>
    <property type="match status" value="1"/>
</dbReference>
<keyword evidence="3" id="KW-0804">Transcription</keyword>
<dbReference type="InterPro" id="IPR001845">
    <property type="entry name" value="HTH_ArsR_DNA-bd_dom"/>
</dbReference>
<dbReference type="RefSeq" id="WP_072725523.1">
    <property type="nucleotide sequence ID" value="NZ_FQXH01000018.1"/>
</dbReference>
<evidence type="ECO:0000256" key="3">
    <source>
        <dbReference type="ARBA" id="ARBA00023163"/>
    </source>
</evidence>
<dbReference type="PANTHER" id="PTHR43132">
    <property type="entry name" value="ARSENICAL RESISTANCE OPERON REPRESSOR ARSR-RELATED"/>
    <property type="match status" value="1"/>
</dbReference>
<evidence type="ECO:0000313" key="6">
    <source>
        <dbReference type="Proteomes" id="UP000242520"/>
    </source>
</evidence>
<dbReference type="InterPro" id="IPR036390">
    <property type="entry name" value="WH_DNA-bd_sf"/>
</dbReference>
<dbReference type="EMBL" id="FQXH01000018">
    <property type="protein sequence ID" value="SHH35469.1"/>
    <property type="molecule type" value="Genomic_DNA"/>
</dbReference>
<dbReference type="Proteomes" id="UP000242520">
    <property type="component" value="Unassembled WGS sequence"/>
</dbReference>